<reference evidence="1 2" key="1">
    <citation type="submission" date="2019-11" db="EMBL/GenBank/DDBJ databases">
        <title>Implementation of targeted gown and glove precautions to prevent Staphylococcus aureus acquisition in community-based nursing homes.</title>
        <authorList>
            <person name="Stine O.C."/>
        </authorList>
    </citation>
    <scope>NUCLEOTIDE SEQUENCE [LARGE SCALE GENOMIC DNA]</scope>
    <source>
        <strain evidence="1 2">S_4031.LGMP.AI</strain>
    </source>
</reference>
<dbReference type="EMBL" id="WPRH01000158">
    <property type="protein sequence ID" value="MVI54668.1"/>
    <property type="molecule type" value="Genomic_DNA"/>
</dbReference>
<protein>
    <submittedName>
        <fullName evidence="1">ABC transporter ATP-binding protein</fullName>
    </submittedName>
</protein>
<name>A0A6B0BS34_STAAU</name>
<comment type="caution">
    <text evidence="1">The sequence shown here is derived from an EMBL/GenBank/DDBJ whole genome shotgun (WGS) entry which is preliminary data.</text>
</comment>
<feature type="non-terminal residue" evidence="1">
    <location>
        <position position="1"/>
    </location>
</feature>
<gene>
    <name evidence="1" type="ORF">GO793_02190</name>
</gene>
<sequence length="37" mass="4139">VMKNGEIVELNNTEDIIKHPQSDYAKQLISEVAVIAK</sequence>
<keyword evidence="1" id="KW-0067">ATP-binding</keyword>
<evidence type="ECO:0000313" key="2">
    <source>
        <dbReference type="Proteomes" id="UP000433366"/>
    </source>
</evidence>
<evidence type="ECO:0000313" key="1">
    <source>
        <dbReference type="EMBL" id="MVI54668.1"/>
    </source>
</evidence>
<dbReference type="GO" id="GO:0005524">
    <property type="term" value="F:ATP binding"/>
    <property type="evidence" value="ECO:0007669"/>
    <property type="project" value="UniProtKB-KW"/>
</dbReference>
<dbReference type="Proteomes" id="UP000433366">
    <property type="component" value="Unassembled WGS sequence"/>
</dbReference>
<keyword evidence="1" id="KW-0547">Nucleotide-binding</keyword>
<organism evidence="1 2">
    <name type="scientific">Staphylococcus aureus</name>
    <dbReference type="NCBI Taxonomy" id="1280"/>
    <lineage>
        <taxon>Bacteria</taxon>
        <taxon>Bacillati</taxon>
        <taxon>Bacillota</taxon>
        <taxon>Bacilli</taxon>
        <taxon>Bacillales</taxon>
        <taxon>Staphylococcaceae</taxon>
        <taxon>Staphylococcus</taxon>
    </lineage>
</organism>
<proteinExistence type="predicted"/>
<dbReference type="AlphaFoldDB" id="A0A6B0BS34"/>
<accession>A0A6B0BS34</accession>